<evidence type="ECO:0000313" key="3">
    <source>
        <dbReference type="Proteomes" id="UP000066480"/>
    </source>
</evidence>
<name>A0A0K1JPR3_9MICO</name>
<dbReference type="STRING" id="571913.VV02_06605"/>
<dbReference type="PATRIC" id="fig|571913.6.peg.1349"/>
<reference evidence="2 3" key="1">
    <citation type="submission" date="2015-03" db="EMBL/GenBank/DDBJ databases">
        <title>Luteipulveratus halotolerans sp. nov., a novel actinobacterium (Dermacoccaceae) from Sarawak, Malaysia.</title>
        <authorList>
            <person name="Juboi H."/>
            <person name="Basik A."/>
            <person name="Shamsul S.S."/>
            <person name="Arnold P."/>
            <person name="Schmitt E.K."/>
            <person name="Sanglier J.-J."/>
            <person name="Yeo T."/>
        </authorList>
    </citation>
    <scope>NUCLEOTIDE SEQUENCE [LARGE SCALE GENOMIC DNA]</scope>
    <source>
        <strain evidence="2 3">MN07-A0370</strain>
    </source>
</reference>
<feature type="domain" description="Phosphodiester glycosidase" evidence="1">
    <location>
        <begin position="237"/>
        <end position="395"/>
    </location>
</feature>
<organism evidence="2 3">
    <name type="scientific">Luteipulveratus mongoliensis</name>
    <dbReference type="NCBI Taxonomy" id="571913"/>
    <lineage>
        <taxon>Bacteria</taxon>
        <taxon>Bacillati</taxon>
        <taxon>Actinomycetota</taxon>
        <taxon>Actinomycetes</taxon>
        <taxon>Micrococcales</taxon>
        <taxon>Dermacoccaceae</taxon>
        <taxon>Luteipulveratus</taxon>
    </lineage>
</organism>
<dbReference type="PANTHER" id="PTHR40446">
    <property type="entry name" value="N-ACETYLGLUCOSAMINE-1-PHOSPHODIESTER ALPHA-N-ACETYLGLUCOSAMINIDASE"/>
    <property type="match status" value="1"/>
</dbReference>
<dbReference type="Pfam" id="PF09992">
    <property type="entry name" value="NAGPA"/>
    <property type="match status" value="1"/>
</dbReference>
<sequence length="400" mass="41586">MAAITVVAPARAGTDHLPIGDADLPETRTTSTLAPGVTVTSIVRGDTPADPDEINTTPRGPWVVKVLTIDPKRARGRLLSTYGPDIARTEKPTELVRRAKALIGVNASFYTFSASKDYPGDPVGLGIYGGVLHSEPTTDPTESDLVYDSASGRMLIGHLRWSATVTHRDSHRRLALTAVDHPPVVPDACSTLPDQTHCTTDGDLVRISNRFGSSTPKGAGVEVVLDSRGCVVRTASTRGTALAKGQSSLQATGSDAKELKDVVSHGCVSVTQDLRDERGERVPLSGNVSGVNGRFQLTAGGKIVVPSGSGPLFGRNPRTIAGKTDDGKTVLAVLDGRQTTSVGTTTDETAAVAHSLGLVDSMNLDGGGSATMATQDGPLNHPAGSGERAVGDALVWIPRP</sequence>
<evidence type="ECO:0000259" key="1">
    <source>
        <dbReference type="Pfam" id="PF09992"/>
    </source>
</evidence>
<evidence type="ECO:0000313" key="2">
    <source>
        <dbReference type="EMBL" id="AKU18697.1"/>
    </source>
</evidence>
<gene>
    <name evidence="2" type="ORF">VV02_06605</name>
</gene>
<dbReference type="Proteomes" id="UP000066480">
    <property type="component" value="Chromosome"/>
</dbReference>
<proteinExistence type="predicted"/>
<dbReference type="AlphaFoldDB" id="A0A0K1JPR3"/>
<keyword evidence="3" id="KW-1185">Reference proteome</keyword>
<dbReference type="PANTHER" id="PTHR40446:SF2">
    <property type="entry name" value="N-ACETYLGLUCOSAMINE-1-PHOSPHODIESTER ALPHA-N-ACETYLGLUCOSAMINIDASE"/>
    <property type="match status" value="1"/>
</dbReference>
<dbReference type="KEGG" id="lmoi:VV02_06605"/>
<dbReference type="InterPro" id="IPR018711">
    <property type="entry name" value="NAGPA"/>
</dbReference>
<accession>A0A0K1JPR3</accession>
<dbReference type="EMBL" id="CP011112">
    <property type="protein sequence ID" value="AKU18697.1"/>
    <property type="molecule type" value="Genomic_DNA"/>
</dbReference>
<protein>
    <recommendedName>
        <fullName evidence="1">Phosphodiester glycosidase domain-containing protein</fullName>
    </recommendedName>
</protein>